<reference evidence="2 3" key="1">
    <citation type="submission" date="2019-09" db="EMBL/GenBank/DDBJ databases">
        <title>Salinarimonas rosea gen. nov., sp. nov., a new member of the a-2 subgroup of the Proteobacteria.</title>
        <authorList>
            <person name="Liu J."/>
        </authorList>
    </citation>
    <scope>NUCLEOTIDE SEQUENCE [LARGE SCALE GENOMIC DNA]</scope>
    <source>
        <strain evidence="2 3">BN140002</strain>
    </source>
</reference>
<dbReference type="RefSeq" id="WP_149821966.1">
    <property type="nucleotide sequence ID" value="NZ_VUOA01000044.1"/>
</dbReference>
<protein>
    <submittedName>
        <fullName evidence="2">Histidine phosphatase family protein</fullName>
    </submittedName>
</protein>
<dbReference type="InterPro" id="IPR050275">
    <property type="entry name" value="PGM_Phosphatase"/>
</dbReference>
<gene>
    <name evidence="2" type="ORF">F0L46_23065</name>
</gene>
<proteinExistence type="predicted"/>
<evidence type="ECO:0000313" key="3">
    <source>
        <dbReference type="Proteomes" id="UP000323142"/>
    </source>
</evidence>
<dbReference type="Proteomes" id="UP000323142">
    <property type="component" value="Unassembled WGS sequence"/>
</dbReference>
<dbReference type="AlphaFoldDB" id="A0A5B2V5F3"/>
<dbReference type="PANTHER" id="PTHR48100:SF1">
    <property type="entry name" value="HISTIDINE PHOSPHATASE FAMILY PROTEIN-RELATED"/>
    <property type="match status" value="1"/>
</dbReference>
<dbReference type="OrthoDB" id="3296006at2"/>
<dbReference type="InterPro" id="IPR013078">
    <property type="entry name" value="His_Pase_superF_clade-1"/>
</dbReference>
<dbReference type="GO" id="GO:0005737">
    <property type="term" value="C:cytoplasm"/>
    <property type="evidence" value="ECO:0007669"/>
    <property type="project" value="TreeGrafter"/>
</dbReference>
<keyword evidence="3" id="KW-1185">Reference proteome</keyword>
<dbReference type="Gene3D" id="3.40.50.1240">
    <property type="entry name" value="Phosphoglycerate mutase-like"/>
    <property type="match status" value="1"/>
</dbReference>
<evidence type="ECO:0000256" key="1">
    <source>
        <dbReference type="SAM" id="SignalP"/>
    </source>
</evidence>
<dbReference type="Pfam" id="PF00300">
    <property type="entry name" value="His_Phos_1"/>
    <property type="match status" value="1"/>
</dbReference>
<reference evidence="2 3" key="2">
    <citation type="submission" date="2019-09" db="EMBL/GenBank/DDBJ databases">
        <authorList>
            <person name="Jin C."/>
        </authorList>
    </citation>
    <scope>NUCLEOTIDE SEQUENCE [LARGE SCALE GENOMIC DNA]</scope>
    <source>
        <strain evidence="2 3">BN140002</strain>
    </source>
</reference>
<dbReference type="EMBL" id="VUOA01000044">
    <property type="protein sequence ID" value="KAA2234753.1"/>
    <property type="molecule type" value="Genomic_DNA"/>
</dbReference>
<keyword evidence="1" id="KW-0732">Signal</keyword>
<evidence type="ECO:0000313" key="2">
    <source>
        <dbReference type="EMBL" id="KAA2234753.1"/>
    </source>
</evidence>
<dbReference type="SMART" id="SM00855">
    <property type="entry name" value="PGAM"/>
    <property type="match status" value="1"/>
</dbReference>
<feature type="signal peptide" evidence="1">
    <location>
        <begin position="1"/>
        <end position="31"/>
    </location>
</feature>
<dbReference type="GO" id="GO:0016791">
    <property type="term" value="F:phosphatase activity"/>
    <property type="evidence" value="ECO:0007669"/>
    <property type="project" value="TreeGrafter"/>
</dbReference>
<name>A0A5B2V5F3_9HYPH</name>
<sequence>MQRQQCQAWRPFVILLSGACAPLVLPAPSWAQQAVIIVRHAEQTPTGGMMDGDPPLNEHGAKRAQALPERLRQAGIKAVYSSQYARSRETAEPLIQATSARTYVVPKDDMAALTAHIREHHANDVVAVVGHSDTIPAMLKAWGHPEPVEIGRAEFDGLWLVVPRQGAAPVVTRLRI</sequence>
<feature type="chain" id="PRO_5022673489" evidence="1">
    <location>
        <begin position="32"/>
        <end position="176"/>
    </location>
</feature>
<dbReference type="SUPFAM" id="SSF53254">
    <property type="entry name" value="Phosphoglycerate mutase-like"/>
    <property type="match status" value="1"/>
</dbReference>
<dbReference type="PANTHER" id="PTHR48100">
    <property type="entry name" value="BROAD-SPECIFICITY PHOSPHATASE YOR283W-RELATED"/>
    <property type="match status" value="1"/>
</dbReference>
<dbReference type="CDD" id="cd07067">
    <property type="entry name" value="HP_PGM_like"/>
    <property type="match status" value="1"/>
</dbReference>
<organism evidence="2 3">
    <name type="scientific">Salinarimonas soli</name>
    <dbReference type="NCBI Taxonomy" id="1638099"/>
    <lineage>
        <taxon>Bacteria</taxon>
        <taxon>Pseudomonadati</taxon>
        <taxon>Pseudomonadota</taxon>
        <taxon>Alphaproteobacteria</taxon>
        <taxon>Hyphomicrobiales</taxon>
        <taxon>Salinarimonadaceae</taxon>
        <taxon>Salinarimonas</taxon>
    </lineage>
</organism>
<dbReference type="InterPro" id="IPR029033">
    <property type="entry name" value="His_PPase_superfam"/>
</dbReference>
<comment type="caution">
    <text evidence="2">The sequence shown here is derived from an EMBL/GenBank/DDBJ whole genome shotgun (WGS) entry which is preliminary data.</text>
</comment>
<accession>A0A5B2V5F3</accession>